<comment type="subunit">
    <text evidence="12">At low DSF concentrations, interacts with RpfF.</text>
</comment>
<dbReference type="InterPro" id="IPR035965">
    <property type="entry name" value="PAS-like_dom_sf"/>
</dbReference>
<reference evidence="20 21" key="1">
    <citation type="submission" date="2018-01" db="EMBL/GenBank/DDBJ databases">
        <title>Genome Sequencing and Assembly of Anaerobacter polyendosporus strain CT4.</title>
        <authorList>
            <person name="Tachaapaikoon C."/>
            <person name="Sutheeworapong S."/>
            <person name="Jenjaroenpun P."/>
            <person name="Wongsurawat T."/>
            <person name="Nookeaw I."/>
            <person name="Cheawchanlertfa P."/>
            <person name="Kosugi A."/>
            <person name="Cheevadhanarak S."/>
            <person name="Ratanakhanokchai K."/>
        </authorList>
    </citation>
    <scope>NUCLEOTIDE SEQUENCE [LARGE SCALE GENOMIC DNA]</scope>
    <source>
        <strain evidence="20 21">CT4</strain>
    </source>
</reference>
<keyword evidence="6" id="KW-0808">Transferase</keyword>
<comment type="catalytic activity">
    <reaction evidence="1">
        <text>ATP + protein L-histidine = ADP + protein N-phospho-L-histidine.</text>
        <dbReference type="EC" id="2.7.13.3"/>
    </reaction>
</comment>
<evidence type="ECO:0000313" key="20">
    <source>
        <dbReference type="EMBL" id="QAA34863.1"/>
    </source>
</evidence>
<dbReference type="Gene3D" id="3.40.50.2300">
    <property type="match status" value="1"/>
</dbReference>
<dbReference type="InterPro" id="IPR036890">
    <property type="entry name" value="HATPase_C_sf"/>
</dbReference>
<dbReference type="SUPFAM" id="SSF52172">
    <property type="entry name" value="CheY-like"/>
    <property type="match status" value="1"/>
</dbReference>
<dbReference type="InterPro" id="IPR013655">
    <property type="entry name" value="PAS_fold_3"/>
</dbReference>
<dbReference type="SMART" id="SM00387">
    <property type="entry name" value="HATPase_c"/>
    <property type="match status" value="1"/>
</dbReference>
<dbReference type="InterPro" id="IPR004358">
    <property type="entry name" value="Sig_transdc_His_kin-like_C"/>
</dbReference>
<evidence type="ECO:0000256" key="15">
    <source>
        <dbReference type="PROSITE-ProRule" id="PRU00169"/>
    </source>
</evidence>
<gene>
    <name evidence="20" type="ORF">C1I91_26295</name>
</gene>
<comment type="function">
    <text evidence="11">May play the central regulatory role in sporulation. It may be an element of the effector pathway responsible for the activation of sporulation genes in response to nutritional stress. Spo0A may act in concert with spo0H (a sigma factor) to control the expression of some genes that are critical to the sporulation process.</text>
</comment>
<dbReference type="OrthoDB" id="9790669at2"/>
<dbReference type="InterPro" id="IPR011006">
    <property type="entry name" value="CheY-like_superfamily"/>
</dbReference>
<dbReference type="GO" id="GO:0000155">
    <property type="term" value="F:phosphorelay sensor kinase activity"/>
    <property type="evidence" value="ECO:0007669"/>
    <property type="project" value="InterPro"/>
</dbReference>
<feature type="domain" description="Response regulatory" evidence="17">
    <location>
        <begin position="782"/>
        <end position="900"/>
    </location>
</feature>
<keyword evidence="10" id="KW-0902">Two-component regulatory system</keyword>
<dbReference type="Gene3D" id="1.10.287.130">
    <property type="match status" value="1"/>
</dbReference>
<dbReference type="PROSITE" id="PS50109">
    <property type="entry name" value="HIS_KIN"/>
    <property type="match status" value="1"/>
</dbReference>
<evidence type="ECO:0000256" key="1">
    <source>
        <dbReference type="ARBA" id="ARBA00000085"/>
    </source>
</evidence>
<feature type="domain" description="PAS" evidence="18">
    <location>
        <begin position="255"/>
        <end position="327"/>
    </location>
</feature>
<feature type="modified residue" description="4-aspartylphosphate" evidence="15">
    <location>
        <position position="831"/>
    </location>
</feature>
<evidence type="ECO:0000256" key="2">
    <source>
        <dbReference type="ARBA" id="ARBA00006402"/>
    </source>
</evidence>
<feature type="domain" description="PAC" evidence="19">
    <location>
        <begin position="329"/>
        <end position="382"/>
    </location>
</feature>
<dbReference type="CDD" id="cd00130">
    <property type="entry name" value="PAS"/>
    <property type="match status" value="3"/>
</dbReference>
<dbReference type="PRINTS" id="PR00344">
    <property type="entry name" value="BCTRLSENSOR"/>
</dbReference>
<keyword evidence="5 15" id="KW-0597">Phosphoprotein</keyword>
<evidence type="ECO:0000256" key="9">
    <source>
        <dbReference type="ARBA" id="ARBA00022840"/>
    </source>
</evidence>
<dbReference type="SUPFAM" id="SSF55785">
    <property type="entry name" value="PYP-like sensor domain (PAS domain)"/>
    <property type="match status" value="4"/>
</dbReference>
<dbReference type="InterPro" id="IPR001610">
    <property type="entry name" value="PAC"/>
</dbReference>
<evidence type="ECO:0000256" key="5">
    <source>
        <dbReference type="ARBA" id="ARBA00022553"/>
    </source>
</evidence>
<dbReference type="Pfam" id="PF00072">
    <property type="entry name" value="Response_reg"/>
    <property type="match status" value="1"/>
</dbReference>
<feature type="domain" description="PAS" evidence="18">
    <location>
        <begin position="12"/>
        <end position="82"/>
    </location>
</feature>
<evidence type="ECO:0000256" key="7">
    <source>
        <dbReference type="ARBA" id="ARBA00022741"/>
    </source>
</evidence>
<dbReference type="InterPro" id="IPR003661">
    <property type="entry name" value="HisK_dim/P_dom"/>
</dbReference>
<dbReference type="SMART" id="SM00086">
    <property type="entry name" value="PAC"/>
    <property type="match status" value="3"/>
</dbReference>
<evidence type="ECO:0000313" key="21">
    <source>
        <dbReference type="Proteomes" id="UP000286268"/>
    </source>
</evidence>
<dbReference type="Pfam" id="PF08447">
    <property type="entry name" value="PAS_3"/>
    <property type="match status" value="1"/>
</dbReference>
<evidence type="ECO:0000256" key="10">
    <source>
        <dbReference type="ARBA" id="ARBA00023012"/>
    </source>
</evidence>
<evidence type="ECO:0000259" key="16">
    <source>
        <dbReference type="PROSITE" id="PS50109"/>
    </source>
</evidence>
<evidence type="ECO:0000256" key="4">
    <source>
        <dbReference type="ARBA" id="ARBA00018672"/>
    </source>
</evidence>
<accession>A0A3R5UIT3</accession>
<dbReference type="Pfam" id="PF02518">
    <property type="entry name" value="HATPase_c"/>
    <property type="match status" value="1"/>
</dbReference>
<dbReference type="CDD" id="cd16922">
    <property type="entry name" value="HATPase_EvgS-ArcB-TorS-like"/>
    <property type="match status" value="1"/>
</dbReference>
<dbReference type="KEGG" id="cmah:C1I91_26295"/>
<evidence type="ECO:0000256" key="13">
    <source>
        <dbReference type="ARBA" id="ARBA00068150"/>
    </source>
</evidence>
<organism evidence="20 21">
    <name type="scientific">Clostridium manihotivorum</name>
    <dbReference type="NCBI Taxonomy" id="2320868"/>
    <lineage>
        <taxon>Bacteria</taxon>
        <taxon>Bacillati</taxon>
        <taxon>Bacillota</taxon>
        <taxon>Clostridia</taxon>
        <taxon>Eubacteriales</taxon>
        <taxon>Clostridiaceae</taxon>
        <taxon>Clostridium</taxon>
    </lineage>
</organism>
<dbReference type="NCBIfam" id="TIGR00229">
    <property type="entry name" value="sensory_box"/>
    <property type="match status" value="3"/>
</dbReference>
<name>A0A3R5UIT3_9CLOT</name>
<protein>
    <recommendedName>
        <fullName evidence="14">Circadian input-output histidine kinase CikA</fullName>
        <ecNumber evidence="3">2.7.13.3</ecNumber>
    </recommendedName>
    <alternativeName>
        <fullName evidence="13">Sensory/regulatory protein RpfC</fullName>
    </alternativeName>
    <alternativeName>
        <fullName evidence="4">Stage 0 sporulation protein A homolog</fullName>
    </alternativeName>
</protein>
<comment type="similarity">
    <text evidence="2">In the N-terminal section; belongs to the phytochrome family.</text>
</comment>
<dbReference type="PANTHER" id="PTHR45339">
    <property type="entry name" value="HYBRID SIGNAL TRANSDUCTION HISTIDINE KINASE J"/>
    <property type="match status" value="1"/>
</dbReference>
<dbReference type="SUPFAM" id="SSF55874">
    <property type="entry name" value="ATPase domain of HSP90 chaperone/DNA topoisomerase II/histidine kinase"/>
    <property type="match status" value="1"/>
</dbReference>
<dbReference type="InterPro" id="IPR005467">
    <property type="entry name" value="His_kinase_dom"/>
</dbReference>
<dbReference type="EC" id="2.7.13.3" evidence="3"/>
<dbReference type="InterPro" id="IPR003594">
    <property type="entry name" value="HATPase_dom"/>
</dbReference>
<dbReference type="SMART" id="SM00388">
    <property type="entry name" value="HisKA"/>
    <property type="match status" value="1"/>
</dbReference>
<dbReference type="CDD" id="cd17546">
    <property type="entry name" value="REC_hyHK_CKI1_RcsC-like"/>
    <property type="match status" value="1"/>
</dbReference>
<dbReference type="SUPFAM" id="SSF47384">
    <property type="entry name" value="Homodimeric domain of signal transducing histidine kinase"/>
    <property type="match status" value="1"/>
</dbReference>
<evidence type="ECO:0000256" key="6">
    <source>
        <dbReference type="ARBA" id="ARBA00022679"/>
    </source>
</evidence>
<feature type="domain" description="PAC" evidence="19">
    <location>
        <begin position="203"/>
        <end position="254"/>
    </location>
</feature>
<dbReference type="FunFam" id="3.30.565.10:FF:000010">
    <property type="entry name" value="Sensor histidine kinase RcsC"/>
    <property type="match status" value="1"/>
</dbReference>
<evidence type="ECO:0000259" key="18">
    <source>
        <dbReference type="PROSITE" id="PS50112"/>
    </source>
</evidence>
<keyword evidence="8 20" id="KW-0418">Kinase</keyword>
<evidence type="ECO:0000256" key="3">
    <source>
        <dbReference type="ARBA" id="ARBA00012438"/>
    </source>
</evidence>
<keyword evidence="7" id="KW-0547">Nucleotide-binding</keyword>
<keyword evidence="9" id="KW-0067">ATP-binding</keyword>
<proteinExistence type="inferred from homology"/>
<dbReference type="PROSITE" id="PS50113">
    <property type="entry name" value="PAC"/>
    <property type="match status" value="2"/>
</dbReference>
<dbReference type="InterPro" id="IPR000014">
    <property type="entry name" value="PAS"/>
</dbReference>
<evidence type="ECO:0000256" key="8">
    <source>
        <dbReference type="ARBA" id="ARBA00022777"/>
    </source>
</evidence>
<dbReference type="SMART" id="SM00448">
    <property type="entry name" value="REC"/>
    <property type="match status" value="1"/>
</dbReference>
<dbReference type="CDD" id="cd00082">
    <property type="entry name" value="HisKA"/>
    <property type="match status" value="1"/>
</dbReference>
<feature type="domain" description="Histidine kinase" evidence="16">
    <location>
        <begin position="533"/>
        <end position="755"/>
    </location>
</feature>
<dbReference type="AlphaFoldDB" id="A0A3R5UIT3"/>
<sequence>MGFIDVLGTNQELKAYRQIIDKINDIVLVFDVAGNIVMANSEAMTTYGYIENELLSMNVLDVSTQSTMDRFWDKFHQALEKEIEFESYNYKRNGTIFAVRIKSFGININGIDYVVSIISDVTDSKRSYDEIRYLYSISEETTDAIIGTDVEGIIKIWNRNAEFIYGFSKEEIIGKNLFIDMFNKCGYDYFSEVLKVFKGEKIKDFEIIDLRKDGKKICISLTGSAVYSDNDVIGTLFFIRDITDRVMLVDKLNENQERLRMAIEGSQSGVWDFSINSGEVHYSEVFEKILGYDIDDYPRDLEKYIMTIHPDDIDAVRKAINEAVLGDYLKVEHRMLRKDGKYVWVSSMGKVINNFGSSDNIRIVGLTKDITWQKKLEEKLRVNEERYRLLYSSMSQGVALGDAIYDDNNNIIDCKFVSVNKSFQEITGTEAVKCIGRSLLQVFPELEDWIYKGYQKATDNGVSHCAQFYCDFIDKYIDVQAYELKNGQIAIFVTDITDAVLKENQLKDNFKQLQLQKEKAERANQAKSQFLANMSHELRTPMNGILGIAQLMEFTELDEEQKEYINILKTSSNHLLKIINDLLDISKIEAGKEVISLEKYNFRESIEMIIQELSITAGEKNLEALYYIDPLISEKVEGDQLKIRQILLNLISNAVKFTEKGHIYFRVKKVLNTAADKIKLQFSIEDTGRGIAPSFREDIFSLFTQEDSSYTRKYGGTGLGLAISRKLANLMGGDIWFESEEGKGSTFYFTIELLSAESTKSNYFKEANPLIRKADIISNKKTILVAENDPMNTLVIEHFLQNLMYEYHCVKDGEEVLLAMDKNKYDIILMDIQMPLLDGCETTKIIRSRENACNKHVPIVAMTAYAMEGDKERFISCGMDEYLSKPIDLEALTKILRRYL</sequence>
<evidence type="ECO:0000259" key="19">
    <source>
        <dbReference type="PROSITE" id="PS50113"/>
    </source>
</evidence>
<dbReference type="GO" id="GO:0006355">
    <property type="term" value="P:regulation of DNA-templated transcription"/>
    <property type="evidence" value="ECO:0007669"/>
    <property type="project" value="InterPro"/>
</dbReference>
<dbReference type="FunFam" id="1.10.287.130:FF:000002">
    <property type="entry name" value="Two-component osmosensing histidine kinase"/>
    <property type="match status" value="1"/>
</dbReference>
<dbReference type="Pfam" id="PF13188">
    <property type="entry name" value="PAS_8"/>
    <property type="match status" value="1"/>
</dbReference>
<dbReference type="PROSITE" id="PS50112">
    <property type="entry name" value="PAS"/>
    <property type="match status" value="3"/>
</dbReference>
<dbReference type="PROSITE" id="PS50110">
    <property type="entry name" value="RESPONSE_REGULATORY"/>
    <property type="match status" value="1"/>
</dbReference>
<dbReference type="Pfam" id="PF00512">
    <property type="entry name" value="HisKA"/>
    <property type="match status" value="1"/>
</dbReference>
<dbReference type="SMART" id="SM00091">
    <property type="entry name" value="PAS"/>
    <property type="match status" value="4"/>
</dbReference>
<dbReference type="Gene3D" id="3.30.450.20">
    <property type="entry name" value="PAS domain"/>
    <property type="match status" value="4"/>
</dbReference>
<dbReference type="InterPro" id="IPR036097">
    <property type="entry name" value="HisK_dim/P_sf"/>
</dbReference>
<dbReference type="InterPro" id="IPR000700">
    <property type="entry name" value="PAS-assoc_C"/>
</dbReference>
<keyword evidence="21" id="KW-1185">Reference proteome</keyword>
<evidence type="ECO:0000259" key="17">
    <source>
        <dbReference type="PROSITE" id="PS50110"/>
    </source>
</evidence>
<evidence type="ECO:0000256" key="11">
    <source>
        <dbReference type="ARBA" id="ARBA00024867"/>
    </source>
</evidence>
<dbReference type="Pfam" id="PF13426">
    <property type="entry name" value="PAS_9"/>
    <property type="match status" value="2"/>
</dbReference>
<dbReference type="Proteomes" id="UP000286268">
    <property type="component" value="Chromosome"/>
</dbReference>
<feature type="domain" description="PAS" evidence="18">
    <location>
        <begin position="130"/>
        <end position="195"/>
    </location>
</feature>
<dbReference type="Gene3D" id="3.30.565.10">
    <property type="entry name" value="Histidine kinase-like ATPase, C-terminal domain"/>
    <property type="match status" value="1"/>
</dbReference>
<dbReference type="InterPro" id="IPR001789">
    <property type="entry name" value="Sig_transdc_resp-reg_receiver"/>
</dbReference>
<evidence type="ECO:0000256" key="14">
    <source>
        <dbReference type="ARBA" id="ARBA00074306"/>
    </source>
</evidence>
<dbReference type="EMBL" id="CP025746">
    <property type="protein sequence ID" value="QAA34863.1"/>
    <property type="molecule type" value="Genomic_DNA"/>
</dbReference>
<evidence type="ECO:0000256" key="12">
    <source>
        <dbReference type="ARBA" id="ARBA00064003"/>
    </source>
</evidence>
<dbReference type="RefSeq" id="WP_128215574.1">
    <property type="nucleotide sequence ID" value="NZ_CP025746.1"/>
</dbReference>
<dbReference type="GO" id="GO:0005524">
    <property type="term" value="F:ATP binding"/>
    <property type="evidence" value="ECO:0007669"/>
    <property type="project" value="UniProtKB-KW"/>
</dbReference>
<dbReference type="PANTHER" id="PTHR45339:SF1">
    <property type="entry name" value="HYBRID SIGNAL TRANSDUCTION HISTIDINE KINASE J"/>
    <property type="match status" value="1"/>
</dbReference>